<dbReference type="PROSITE" id="PS00216">
    <property type="entry name" value="SUGAR_TRANSPORT_1"/>
    <property type="match status" value="1"/>
</dbReference>
<evidence type="ECO:0000256" key="3">
    <source>
        <dbReference type="ARBA" id="ARBA00022475"/>
    </source>
</evidence>
<evidence type="ECO:0000256" key="6">
    <source>
        <dbReference type="ARBA" id="ARBA00023136"/>
    </source>
</evidence>
<feature type="transmembrane region" description="Helical" evidence="7">
    <location>
        <begin position="84"/>
        <end position="103"/>
    </location>
</feature>
<evidence type="ECO:0000313" key="9">
    <source>
        <dbReference type="EMBL" id="OIQ84327.1"/>
    </source>
</evidence>
<reference evidence="9" key="1">
    <citation type="submission" date="2016-10" db="EMBL/GenBank/DDBJ databases">
        <title>Sequence of Gallionella enrichment culture.</title>
        <authorList>
            <person name="Poehlein A."/>
            <person name="Muehling M."/>
            <person name="Daniel R."/>
        </authorList>
    </citation>
    <scope>NUCLEOTIDE SEQUENCE</scope>
</reference>
<feature type="transmembrane region" description="Helical" evidence="7">
    <location>
        <begin position="51"/>
        <end position="72"/>
    </location>
</feature>
<dbReference type="InterPro" id="IPR020846">
    <property type="entry name" value="MFS_dom"/>
</dbReference>
<dbReference type="InterPro" id="IPR005829">
    <property type="entry name" value="Sugar_transporter_CS"/>
</dbReference>
<evidence type="ECO:0000256" key="5">
    <source>
        <dbReference type="ARBA" id="ARBA00022989"/>
    </source>
</evidence>
<evidence type="ECO:0000256" key="7">
    <source>
        <dbReference type="SAM" id="Phobius"/>
    </source>
</evidence>
<dbReference type="InterPro" id="IPR036259">
    <property type="entry name" value="MFS_trans_sf"/>
</dbReference>
<accession>A0A1J5QWV6</accession>
<dbReference type="InterPro" id="IPR005828">
    <property type="entry name" value="MFS_sugar_transport-like"/>
</dbReference>
<dbReference type="PANTHER" id="PTHR43045">
    <property type="entry name" value="SHIKIMATE TRANSPORTER"/>
    <property type="match status" value="1"/>
</dbReference>
<feature type="domain" description="Major facilitator superfamily (MFS) profile" evidence="8">
    <location>
        <begin position="13"/>
        <end position="538"/>
    </location>
</feature>
<dbReference type="SUPFAM" id="SSF103473">
    <property type="entry name" value="MFS general substrate transporter"/>
    <property type="match status" value="1"/>
</dbReference>
<dbReference type="PANTHER" id="PTHR43045:SF7">
    <property type="entry name" value="MAJOR FACILITATOR SUPERFAMILY TRANSPORTER"/>
    <property type="match status" value="1"/>
</dbReference>
<proteinExistence type="predicted"/>
<feature type="transmembrane region" description="Helical" evidence="7">
    <location>
        <begin position="448"/>
        <end position="471"/>
    </location>
</feature>
<evidence type="ECO:0000256" key="1">
    <source>
        <dbReference type="ARBA" id="ARBA00004651"/>
    </source>
</evidence>
<feature type="transmembrane region" description="Helical" evidence="7">
    <location>
        <begin position="492"/>
        <end position="510"/>
    </location>
</feature>
<dbReference type="AlphaFoldDB" id="A0A1J5QWV6"/>
<evidence type="ECO:0000256" key="2">
    <source>
        <dbReference type="ARBA" id="ARBA00022448"/>
    </source>
</evidence>
<dbReference type="PROSITE" id="PS00217">
    <property type="entry name" value="SUGAR_TRANSPORT_2"/>
    <property type="match status" value="1"/>
</dbReference>
<dbReference type="Pfam" id="PF00083">
    <property type="entry name" value="Sugar_tr"/>
    <property type="match status" value="1"/>
</dbReference>
<keyword evidence="5 7" id="KW-1133">Transmembrane helix</keyword>
<organism evidence="9">
    <name type="scientific">mine drainage metagenome</name>
    <dbReference type="NCBI Taxonomy" id="410659"/>
    <lineage>
        <taxon>unclassified sequences</taxon>
        <taxon>metagenomes</taxon>
        <taxon>ecological metagenomes</taxon>
    </lineage>
</organism>
<dbReference type="EMBL" id="MLJW01000626">
    <property type="protein sequence ID" value="OIQ84327.1"/>
    <property type="molecule type" value="Genomic_DNA"/>
</dbReference>
<feature type="transmembrane region" description="Helical" evidence="7">
    <location>
        <begin position="241"/>
        <end position="263"/>
    </location>
</feature>
<protein>
    <submittedName>
        <fullName evidence="9">Proline/betaine transporter</fullName>
    </submittedName>
</protein>
<keyword evidence="4 7" id="KW-0812">Transmembrane</keyword>
<keyword evidence="3" id="KW-1003">Cell membrane</keyword>
<evidence type="ECO:0000259" key="8">
    <source>
        <dbReference type="PROSITE" id="PS50850"/>
    </source>
</evidence>
<feature type="transmembrane region" description="Helical" evidence="7">
    <location>
        <begin position="308"/>
        <end position="328"/>
    </location>
</feature>
<feature type="transmembrane region" description="Helical" evidence="7">
    <location>
        <begin position="151"/>
        <end position="173"/>
    </location>
</feature>
<comment type="caution">
    <text evidence="9">The sequence shown here is derived from an EMBL/GenBank/DDBJ whole genome shotgun (WGS) entry which is preliminary data.</text>
</comment>
<feature type="transmembrane region" description="Helical" evidence="7">
    <location>
        <begin position="12"/>
        <end position="31"/>
    </location>
</feature>
<feature type="transmembrane region" description="Helical" evidence="7">
    <location>
        <begin position="275"/>
        <end position="296"/>
    </location>
</feature>
<keyword evidence="2" id="KW-0813">Transport</keyword>
<evidence type="ECO:0000256" key="4">
    <source>
        <dbReference type="ARBA" id="ARBA00022692"/>
    </source>
</evidence>
<dbReference type="GO" id="GO:0005886">
    <property type="term" value="C:plasma membrane"/>
    <property type="evidence" value="ECO:0007669"/>
    <property type="project" value="UniProtKB-SubCell"/>
</dbReference>
<dbReference type="PROSITE" id="PS50850">
    <property type="entry name" value="MFS"/>
    <property type="match status" value="1"/>
</dbReference>
<sequence>MTVPAKRRDGRRVVFASALGTTFEWYDFYLYGALAETIGRRFFAGLDPGSGFIFALLAFAAGFVVRPFGAIVFGRLGDMIGRKYTFLVTILLMGLSTFVVGLLPDYASIGVAAPIILVAVRLLQGLAVGGEYGGAATYVGEHAPRHRRGAYTGWVQTTATLGLLLSLAMTLGLREALGTAAFEDWGWRLCFLVSLVLLGTSVWIRLHLPESPAFMRIKREGRIAKAPLTEAFGYGANVRNVLLALFGLTAGQGVVWYGSQFYALLFLTQTLKLDVVAAGTLMGAALLLATPCFWLAGALSDRIGRKPVIVGGLLFAVFGYFPVFHALAAAGNPQLVAATARTPVTLVADVRDCSFQFNPLGIVRFDSSCDVARQLLAGAAVDYRERNAKGLARIQVGAHDIVVFDGKGLPGDTYAAALSQLQGQLAQALSAAGYPAHADPQRIDRVRLVLLLALLAAGVALVYGPLAAALIELFPTRIRYTSLSLPYHIGNGWFGGLLPTIAFALVAEHGSIYQGLWYPVAIAALSAGVALLWLPETSRLDIYAHD</sequence>
<feature type="transmembrane region" description="Helical" evidence="7">
    <location>
        <begin position="109"/>
        <end position="130"/>
    </location>
</feature>
<dbReference type="GO" id="GO:0022857">
    <property type="term" value="F:transmembrane transporter activity"/>
    <property type="evidence" value="ECO:0007669"/>
    <property type="project" value="InterPro"/>
</dbReference>
<feature type="transmembrane region" description="Helical" evidence="7">
    <location>
        <begin position="185"/>
        <end position="206"/>
    </location>
</feature>
<comment type="subcellular location">
    <subcellularLocation>
        <location evidence="1">Cell membrane</location>
        <topology evidence="1">Multi-pass membrane protein</topology>
    </subcellularLocation>
</comment>
<name>A0A1J5QWV6_9ZZZZ</name>
<gene>
    <name evidence="9" type="primary">proP_10</name>
    <name evidence="9" type="ORF">GALL_338480</name>
</gene>
<feature type="transmembrane region" description="Helical" evidence="7">
    <location>
        <begin position="516"/>
        <end position="534"/>
    </location>
</feature>
<keyword evidence="6 7" id="KW-0472">Membrane</keyword>
<dbReference type="Gene3D" id="1.20.1250.20">
    <property type="entry name" value="MFS general substrate transporter like domains"/>
    <property type="match status" value="3"/>
</dbReference>